<dbReference type="PANTHER" id="PTHR43199">
    <property type="entry name" value="GLUTATHIONE HYDROLASE"/>
    <property type="match status" value="1"/>
</dbReference>
<evidence type="ECO:0000256" key="2">
    <source>
        <dbReference type="ARBA" id="ARBA00022679"/>
    </source>
</evidence>
<reference evidence="6" key="1">
    <citation type="submission" date="2016-10" db="EMBL/GenBank/DDBJ databases">
        <authorList>
            <person name="Varghese N."/>
            <person name="Submissions S."/>
        </authorList>
    </citation>
    <scope>NUCLEOTIDE SEQUENCE [LARGE SCALE GENOMIC DNA]</scope>
    <source>
        <strain evidence="6">CGMCC 4.6856</strain>
    </source>
</reference>
<dbReference type="PRINTS" id="PR01210">
    <property type="entry name" value="GGTRANSPTASE"/>
</dbReference>
<dbReference type="Pfam" id="PF01019">
    <property type="entry name" value="G_glu_transpept"/>
    <property type="match status" value="2"/>
</dbReference>
<dbReference type="Proteomes" id="UP000198504">
    <property type="component" value="Unassembled WGS sequence"/>
</dbReference>
<proteinExistence type="inferred from homology"/>
<accession>A0A1H9LSJ2</accession>
<gene>
    <name evidence="5" type="ORF">SAMN05421756_10970</name>
</gene>
<dbReference type="GO" id="GO:0016740">
    <property type="term" value="F:transferase activity"/>
    <property type="evidence" value="ECO:0007669"/>
    <property type="project" value="UniProtKB-KW"/>
</dbReference>
<keyword evidence="4" id="KW-0865">Zymogen</keyword>
<evidence type="ECO:0000256" key="3">
    <source>
        <dbReference type="ARBA" id="ARBA00022801"/>
    </source>
</evidence>
<dbReference type="GO" id="GO:0016787">
    <property type="term" value="F:hydrolase activity"/>
    <property type="evidence" value="ECO:0007669"/>
    <property type="project" value="UniProtKB-KW"/>
</dbReference>
<dbReference type="SUPFAM" id="SSF56235">
    <property type="entry name" value="N-terminal nucleophile aminohydrolases (Ntn hydrolases)"/>
    <property type="match status" value="1"/>
</dbReference>
<dbReference type="InterPro" id="IPR043137">
    <property type="entry name" value="GGT_ssub_C"/>
</dbReference>
<evidence type="ECO:0000313" key="6">
    <source>
        <dbReference type="Proteomes" id="UP000198504"/>
    </source>
</evidence>
<evidence type="ECO:0000256" key="4">
    <source>
        <dbReference type="ARBA" id="ARBA00023145"/>
    </source>
</evidence>
<protein>
    <submittedName>
        <fullName evidence="5">Gamma-glutamyltranspeptidase / glutathione hydrolase</fullName>
    </submittedName>
</protein>
<dbReference type="PANTHER" id="PTHR43199:SF1">
    <property type="entry name" value="GLUTATHIONE HYDROLASE PROENZYME"/>
    <property type="match status" value="1"/>
</dbReference>
<dbReference type="EMBL" id="FOFA01000009">
    <property type="protein sequence ID" value="SER13813.1"/>
    <property type="molecule type" value="Genomic_DNA"/>
</dbReference>
<keyword evidence="3 5" id="KW-0378">Hydrolase</keyword>
<sequence>MSVPVGVAAGHEATVDAGRVVLEAGGGAVDAAVAMMLVSCAAETIFTGLAGGGFATVYEAATRTVTCVDFFVAVPGLGDRTAGPGTAIEITFVGQRVPYEIGPATVAVPGVPAGALHLWSRWGRLPWADVVAPGLAASYGTPFPATHAELLPRVTPAMCVSDGDLVYRRADGSLLQAGDLLRHPDHHHAYELLAHDPRGFYRGDYADALLDVLEEGSALSQADLDAYAVVESPPATARFDAFDVHARGDDLDDVLGTLQAAGTAVAADPHHDLGSALGLVEALRAPDRRAETTNLVAVDERGDACVITTSLGLGSGVWVPGFGVHLNSMLGEGELIRAALDPGARMGSMMSPLVALDAEGRLAAAAGAAGGSRIRPALVQTLLRVLRGTPPQEAVDAPRLNALPDLVRLEPGFDDAVLHGLEAAGVPVAVAHGLDPYFGGVSALSPLGAGSDPRRSGHVWLRPHGLRSAPARPAL</sequence>
<dbReference type="InterPro" id="IPR029055">
    <property type="entry name" value="Ntn_hydrolases_N"/>
</dbReference>
<dbReference type="STRING" id="1036181.SAMN05421756_10970"/>
<dbReference type="Gene3D" id="3.60.20.40">
    <property type="match status" value="1"/>
</dbReference>
<keyword evidence="6" id="KW-1185">Reference proteome</keyword>
<comment type="similarity">
    <text evidence="1">Belongs to the gamma-glutamyltransferase family.</text>
</comment>
<dbReference type="RefSeq" id="WP_198410255.1">
    <property type="nucleotide sequence ID" value="NZ_FOFA01000009.1"/>
</dbReference>
<evidence type="ECO:0000313" key="5">
    <source>
        <dbReference type="EMBL" id="SER13813.1"/>
    </source>
</evidence>
<dbReference type="AlphaFoldDB" id="A0A1H9LSJ2"/>
<name>A0A1H9LSJ2_9ACTN</name>
<evidence type="ECO:0000256" key="1">
    <source>
        <dbReference type="ARBA" id="ARBA00009381"/>
    </source>
</evidence>
<keyword evidence="2" id="KW-0808">Transferase</keyword>
<organism evidence="5 6">
    <name type="scientific">Microlunatus flavus</name>
    <dbReference type="NCBI Taxonomy" id="1036181"/>
    <lineage>
        <taxon>Bacteria</taxon>
        <taxon>Bacillati</taxon>
        <taxon>Actinomycetota</taxon>
        <taxon>Actinomycetes</taxon>
        <taxon>Propionibacteriales</taxon>
        <taxon>Propionibacteriaceae</taxon>
        <taxon>Microlunatus</taxon>
    </lineage>
</organism>
<dbReference type="InterPro" id="IPR051792">
    <property type="entry name" value="GGT_bact"/>
</dbReference>